<evidence type="ECO:0000256" key="14">
    <source>
        <dbReference type="RuleBase" id="RU362118"/>
    </source>
</evidence>
<dbReference type="NCBIfam" id="TIGR01329">
    <property type="entry name" value="cysta_beta_ly_E"/>
    <property type="match status" value="1"/>
</dbReference>
<dbReference type="InterPro" id="IPR015422">
    <property type="entry name" value="PyrdxlP-dep_Trfase_small"/>
</dbReference>
<evidence type="ECO:0000256" key="6">
    <source>
        <dbReference type="ARBA" id="ARBA00023167"/>
    </source>
</evidence>
<evidence type="ECO:0000256" key="13">
    <source>
        <dbReference type="PIRSR" id="PIRSR001434-2"/>
    </source>
</evidence>
<dbReference type="GO" id="GO:0071266">
    <property type="term" value="P:'de novo' L-methionine biosynthetic process"/>
    <property type="evidence" value="ECO:0007669"/>
    <property type="project" value="InterPro"/>
</dbReference>
<keyword evidence="5 13" id="KW-0663">Pyridoxal phosphate</keyword>
<reference evidence="16 17" key="1">
    <citation type="journal article" date="2016" name="Proc. Natl. Acad. Sci. U.S.A.">
        <title>Comparative genomics of biotechnologically important yeasts.</title>
        <authorList>
            <person name="Riley R."/>
            <person name="Haridas S."/>
            <person name="Wolfe K.H."/>
            <person name="Lopes M.R."/>
            <person name="Hittinger C.T."/>
            <person name="Goeker M."/>
            <person name="Salamov A.A."/>
            <person name="Wisecaver J.H."/>
            <person name="Long T.M."/>
            <person name="Calvey C.H."/>
            <person name="Aerts A.L."/>
            <person name="Barry K.W."/>
            <person name="Choi C."/>
            <person name="Clum A."/>
            <person name="Coughlan A.Y."/>
            <person name="Deshpande S."/>
            <person name="Douglass A.P."/>
            <person name="Hanson S.J."/>
            <person name="Klenk H.-P."/>
            <person name="LaButti K.M."/>
            <person name="Lapidus A."/>
            <person name="Lindquist E.A."/>
            <person name="Lipzen A.M."/>
            <person name="Meier-Kolthoff J.P."/>
            <person name="Ohm R.A."/>
            <person name="Otillar R.P."/>
            <person name="Pangilinan J.L."/>
            <person name="Peng Y."/>
            <person name="Rokas A."/>
            <person name="Rosa C.A."/>
            <person name="Scheuner C."/>
            <person name="Sibirny A.A."/>
            <person name="Slot J.C."/>
            <person name="Stielow J.B."/>
            <person name="Sun H."/>
            <person name="Kurtzman C.P."/>
            <person name="Blackwell M."/>
            <person name="Grigoriev I.V."/>
            <person name="Jeffries T.W."/>
        </authorList>
    </citation>
    <scope>NUCLEOTIDE SEQUENCE [LARGE SCALE GENOMIC DNA]</scope>
    <source>
        <strain evidence="16 17">DSM 6958</strain>
    </source>
</reference>
<comment type="pathway">
    <text evidence="8">Amino-acid biosynthesis; L-methionine biosynthesis via de novo pathway; L-homocysteine from L-cystathionine: step 1/1.</text>
</comment>
<comment type="cofactor">
    <cofactor evidence="1 14">
        <name>pyridoxal 5'-phosphate</name>
        <dbReference type="ChEBI" id="CHEBI:597326"/>
    </cofactor>
</comment>
<dbReference type="InterPro" id="IPR015424">
    <property type="entry name" value="PyrdxlP-dep_Trfase"/>
</dbReference>
<dbReference type="EMBL" id="KV454414">
    <property type="protein sequence ID" value="ODQ63754.1"/>
    <property type="molecule type" value="Genomic_DNA"/>
</dbReference>
<comment type="catalytic activity">
    <reaction evidence="11">
        <text>an S-substituted L-cysteine + H2O = a thiol + pyruvate + NH4(+)</text>
        <dbReference type="Rhea" id="RHEA:18121"/>
        <dbReference type="ChEBI" id="CHEBI:15361"/>
        <dbReference type="ChEBI" id="CHEBI:15377"/>
        <dbReference type="ChEBI" id="CHEBI:28938"/>
        <dbReference type="ChEBI" id="CHEBI:29256"/>
        <dbReference type="ChEBI" id="CHEBI:58717"/>
        <dbReference type="EC" id="4.4.1.13"/>
    </reaction>
</comment>
<comment type="similarity">
    <text evidence="2 14">Belongs to the trans-sulfuration enzymes family.</text>
</comment>
<dbReference type="PIRSF" id="PIRSF001434">
    <property type="entry name" value="CGS"/>
    <property type="match status" value="1"/>
</dbReference>
<dbReference type="InterPro" id="IPR054542">
    <property type="entry name" value="Cys_met_metab_PP"/>
</dbReference>
<dbReference type="GO" id="GO:0030170">
    <property type="term" value="F:pyridoxal phosphate binding"/>
    <property type="evidence" value="ECO:0007669"/>
    <property type="project" value="InterPro"/>
</dbReference>
<sequence>MTMNYSQTPDMDIRMDDELPLSPTPSTRGETRRYTLETELVYSDCTDQYNSSSVPIYQTATFKQTSLSNMGEYDYTRSGNPTRSHLERHLAKIMNASRALAVSSGMTALDVIARLLKPGDEVIAGDDLYGGTNRLLKYLSVNNGVVVRHVDTTNNRAVQDVITDQTTLVLLETPTNPLIKICDVAGISALVHAKNPQALVAVDNTMLSPMLMTPLDLGADIVYESGTKYLSGHHDIMAGVIAANRIDVIDRLFYIINASGCGLSPFDSWLLLRGIKTLAIRMEKQQSNAQQVAEFLERSGFKVRYPGLKSHPQFDLHWSMARGAGAVLSLETGDIALSAKIVESTRIWGISVSFGCVNSLISMPCKMSHASIDAKTRAEREFPEDLIRLCVGIENADDLIEDLKTALVKAGALKISMNGTERISTPPSKPL</sequence>
<comment type="catalytic activity">
    <reaction evidence="10">
        <text>L,L-cystathionine + H2O = L-homocysteine + pyruvate + NH4(+)</text>
        <dbReference type="Rhea" id="RHEA:13965"/>
        <dbReference type="ChEBI" id="CHEBI:15361"/>
        <dbReference type="ChEBI" id="CHEBI:15377"/>
        <dbReference type="ChEBI" id="CHEBI:28938"/>
        <dbReference type="ChEBI" id="CHEBI:58161"/>
        <dbReference type="ChEBI" id="CHEBI:58199"/>
    </reaction>
</comment>
<evidence type="ECO:0000256" key="11">
    <source>
        <dbReference type="ARBA" id="ARBA00047625"/>
    </source>
</evidence>
<evidence type="ECO:0000256" key="1">
    <source>
        <dbReference type="ARBA" id="ARBA00001933"/>
    </source>
</evidence>
<organism evidence="16 17">
    <name type="scientific">Nadsonia fulvescens var. elongata DSM 6958</name>
    <dbReference type="NCBI Taxonomy" id="857566"/>
    <lineage>
        <taxon>Eukaryota</taxon>
        <taxon>Fungi</taxon>
        <taxon>Dikarya</taxon>
        <taxon>Ascomycota</taxon>
        <taxon>Saccharomycotina</taxon>
        <taxon>Dipodascomycetes</taxon>
        <taxon>Dipodascales</taxon>
        <taxon>Dipodascales incertae sedis</taxon>
        <taxon>Nadsonia</taxon>
    </lineage>
</organism>
<dbReference type="SUPFAM" id="SSF53383">
    <property type="entry name" value="PLP-dependent transferases"/>
    <property type="match status" value="1"/>
</dbReference>
<evidence type="ECO:0000256" key="8">
    <source>
        <dbReference type="ARBA" id="ARBA00046315"/>
    </source>
</evidence>
<protein>
    <recommendedName>
        <fullName evidence="12">Cystathionine beta-lyase</fullName>
        <ecNumber evidence="3">4.4.1.13</ecNumber>
    </recommendedName>
    <alternativeName>
        <fullName evidence="9">Cysteine-S-conjugate beta-lyase</fullName>
    </alternativeName>
</protein>
<evidence type="ECO:0000256" key="5">
    <source>
        <dbReference type="ARBA" id="ARBA00022898"/>
    </source>
</evidence>
<dbReference type="FunFam" id="3.40.640.10:FF:000009">
    <property type="entry name" value="Cystathionine gamma-synthase homolog"/>
    <property type="match status" value="1"/>
</dbReference>
<proteinExistence type="inferred from homology"/>
<evidence type="ECO:0000256" key="4">
    <source>
        <dbReference type="ARBA" id="ARBA00022605"/>
    </source>
</evidence>
<dbReference type="PANTHER" id="PTHR11808:SF50">
    <property type="entry name" value="CYSTATHIONINE BETA-LYASE"/>
    <property type="match status" value="1"/>
</dbReference>
<dbReference type="Proteomes" id="UP000095009">
    <property type="component" value="Unassembled WGS sequence"/>
</dbReference>
<name>A0A1E3PEX0_9ASCO</name>
<keyword evidence="4" id="KW-0028">Amino-acid biosynthesis</keyword>
<keyword evidence="6" id="KW-0486">Methionine biosynthesis</keyword>
<evidence type="ECO:0000313" key="16">
    <source>
        <dbReference type="EMBL" id="ODQ63754.1"/>
    </source>
</evidence>
<evidence type="ECO:0000256" key="9">
    <source>
        <dbReference type="ARBA" id="ARBA00047213"/>
    </source>
</evidence>
<evidence type="ECO:0000256" key="3">
    <source>
        <dbReference type="ARBA" id="ARBA00012224"/>
    </source>
</evidence>
<evidence type="ECO:0000256" key="15">
    <source>
        <dbReference type="SAM" id="MobiDB-lite"/>
    </source>
</evidence>
<dbReference type="PROSITE" id="PS00868">
    <property type="entry name" value="CYS_MET_METAB_PP"/>
    <property type="match status" value="1"/>
</dbReference>
<dbReference type="GO" id="GO:0019346">
    <property type="term" value="P:transsulfuration"/>
    <property type="evidence" value="ECO:0007669"/>
    <property type="project" value="InterPro"/>
</dbReference>
<dbReference type="InterPro" id="IPR000277">
    <property type="entry name" value="Cys/Met-Metab_PyrdxlP-dep_enz"/>
</dbReference>
<evidence type="ECO:0000256" key="12">
    <source>
        <dbReference type="ARBA" id="ARBA00072331"/>
    </source>
</evidence>
<dbReference type="InterPro" id="IPR006238">
    <property type="entry name" value="Cys_b_lyase_euk"/>
</dbReference>
<dbReference type="GO" id="GO:0047804">
    <property type="term" value="F:cysteine-S-conjugate beta-lyase activity"/>
    <property type="evidence" value="ECO:0007669"/>
    <property type="project" value="UniProtKB-EC"/>
</dbReference>
<keyword evidence="7 16" id="KW-0456">Lyase</keyword>
<evidence type="ECO:0000313" key="17">
    <source>
        <dbReference type="Proteomes" id="UP000095009"/>
    </source>
</evidence>
<dbReference type="Gene3D" id="3.40.640.10">
    <property type="entry name" value="Type I PLP-dependent aspartate aminotransferase-like (Major domain)"/>
    <property type="match status" value="1"/>
</dbReference>
<dbReference type="OrthoDB" id="2545919at2759"/>
<dbReference type="InterPro" id="IPR015421">
    <property type="entry name" value="PyrdxlP-dep_Trfase_major"/>
</dbReference>
<feature type="region of interest" description="Disordered" evidence="15">
    <location>
        <begin position="1"/>
        <end position="29"/>
    </location>
</feature>
<dbReference type="AlphaFoldDB" id="A0A1E3PEX0"/>
<dbReference type="FunFam" id="3.90.1150.10:FF:000013">
    <property type="entry name" value="Cystathionine beta-lyase"/>
    <property type="match status" value="1"/>
</dbReference>
<gene>
    <name evidence="16" type="ORF">NADFUDRAFT_48079</name>
</gene>
<dbReference type="GO" id="GO:0005737">
    <property type="term" value="C:cytoplasm"/>
    <property type="evidence" value="ECO:0007669"/>
    <property type="project" value="TreeGrafter"/>
</dbReference>
<accession>A0A1E3PEX0</accession>
<dbReference type="PANTHER" id="PTHR11808">
    <property type="entry name" value="TRANS-SULFURATION ENZYME FAMILY MEMBER"/>
    <property type="match status" value="1"/>
</dbReference>
<evidence type="ECO:0000256" key="7">
    <source>
        <dbReference type="ARBA" id="ARBA00023239"/>
    </source>
</evidence>
<dbReference type="EC" id="4.4.1.13" evidence="3"/>
<evidence type="ECO:0000256" key="2">
    <source>
        <dbReference type="ARBA" id="ARBA00009077"/>
    </source>
</evidence>
<feature type="modified residue" description="N6-(pyridoxal phosphate)lysine" evidence="13">
    <location>
        <position position="228"/>
    </location>
</feature>
<dbReference type="Pfam" id="PF01053">
    <property type="entry name" value="Cys_Met_Meta_PP"/>
    <property type="match status" value="1"/>
</dbReference>
<evidence type="ECO:0000256" key="10">
    <source>
        <dbReference type="ARBA" id="ARBA00047517"/>
    </source>
</evidence>
<keyword evidence="17" id="KW-1185">Reference proteome</keyword>
<dbReference type="STRING" id="857566.A0A1E3PEX0"/>
<dbReference type="CDD" id="cd00614">
    <property type="entry name" value="CGS_like"/>
    <property type="match status" value="1"/>
</dbReference>
<dbReference type="Gene3D" id="3.90.1150.10">
    <property type="entry name" value="Aspartate Aminotransferase, domain 1"/>
    <property type="match status" value="1"/>
</dbReference>